<evidence type="ECO:0000313" key="2">
    <source>
        <dbReference type="Proteomes" id="UP000004994"/>
    </source>
</evidence>
<protein>
    <submittedName>
        <fullName evidence="1">Uncharacterized protein</fullName>
    </submittedName>
</protein>
<proteinExistence type="predicted"/>
<name>A0A3Q7F975_SOLLC</name>
<dbReference type="Proteomes" id="UP000004994">
    <property type="component" value="Chromosome 2"/>
</dbReference>
<dbReference type="EnsemblPlants" id="Solyc02g086213.1.1">
    <property type="protein sequence ID" value="Solyc02g086213.1.1"/>
    <property type="gene ID" value="Solyc02g086213.1"/>
</dbReference>
<dbReference type="AlphaFoldDB" id="A0A3Q7F975"/>
<dbReference type="InParanoid" id="A0A3Q7F975"/>
<organism evidence="1">
    <name type="scientific">Solanum lycopersicum</name>
    <name type="common">Tomato</name>
    <name type="synonym">Lycopersicon esculentum</name>
    <dbReference type="NCBI Taxonomy" id="4081"/>
    <lineage>
        <taxon>Eukaryota</taxon>
        <taxon>Viridiplantae</taxon>
        <taxon>Streptophyta</taxon>
        <taxon>Embryophyta</taxon>
        <taxon>Tracheophyta</taxon>
        <taxon>Spermatophyta</taxon>
        <taxon>Magnoliopsida</taxon>
        <taxon>eudicotyledons</taxon>
        <taxon>Gunneridae</taxon>
        <taxon>Pentapetalae</taxon>
        <taxon>asterids</taxon>
        <taxon>lamiids</taxon>
        <taxon>Solanales</taxon>
        <taxon>Solanaceae</taxon>
        <taxon>Solanoideae</taxon>
        <taxon>Solaneae</taxon>
        <taxon>Solanum</taxon>
        <taxon>Solanum subgen. Lycopersicon</taxon>
    </lineage>
</organism>
<reference evidence="1" key="2">
    <citation type="submission" date="2019-01" db="UniProtKB">
        <authorList>
            <consortium name="EnsemblPlants"/>
        </authorList>
    </citation>
    <scope>IDENTIFICATION</scope>
    <source>
        <strain evidence="1">cv. Heinz 1706</strain>
    </source>
</reference>
<sequence length="120" mass="13390">MKDNAIGALHSGSLITMMFKPGIGTISQSCCKRGGTVSLKISSAINVYRLRARWAYLMLPQIFPVVVMGLETSIELQPQISPFQEELRTLGGYKWVLKVSNFKIEKLNASPDPALPYFHF</sequence>
<dbReference type="Gramene" id="Solyc02g086213.1.1">
    <property type="protein sequence ID" value="Solyc02g086213.1.1"/>
    <property type="gene ID" value="Solyc02g086213.1"/>
</dbReference>
<evidence type="ECO:0000313" key="1">
    <source>
        <dbReference type="EnsemblPlants" id="Solyc02g086213.1.1"/>
    </source>
</evidence>
<keyword evidence="2" id="KW-1185">Reference proteome</keyword>
<accession>A0A3Q7F975</accession>
<reference evidence="1" key="1">
    <citation type="journal article" date="2012" name="Nature">
        <title>The tomato genome sequence provides insights into fleshy fruit evolution.</title>
        <authorList>
            <consortium name="Tomato Genome Consortium"/>
        </authorList>
    </citation>
    <scope>NUCLEOTIDE SEQUENCE [LARGE SCALE GENOMIC DNA]</scope>
    <source>
        <strain evidence="1">cv. Heinz 1706</strain>
    </source>
</reference>